<dbReference type="AlphaFoldDB" id="A0A9P1G5Q5"/>
<evidence type="ECO:0000313" key="3">
    <source>
        <dbReference type="EMBL" id="CAI4000581.1"/>
    </source>
</evidence>
<feature type="region of interest" description="Disordered" evidence="1">
    <location>
        <begin position="451"/>
        <end position="475"/>
    </location>
</feature>
<proteinExistence type="predicted"/>
<keyword evidence="2" id="KW-0472">Membrane</keyword>
<evidence type="ECO:0000313" key="4">
    <source>
        <dbReference type="EMBL" id="CAL4787893.1"/>
    </source>
</evidence>
<reference evidence="3" key="1">
    <citation type="submission" date="2022-10" db="EMBL/GenBank/DDBJ databases">
        <authorList>
            <person name="Chen Y."/>
            <person name="Dougan E. K."/>
            <person name="Chan C."/>
            <person name="Rhodes N."/>
            <person name="Thang M."/>
        </authorList>
    </citation>
    <scope>NUCLEOTIDE SEQUENCE</scope>
</reference>
<protein>
    <submittedName>
        <fullName evidence="3">Uncharacterized protein</fullName>
    </submittedName>
</protein>
<evidence type="ECO:0000313" key="5">
    <source>
        <dbReference type="Proteomes" id="UP001152797"/>
    </source>
</evidence>
<keyword evidence="2" id="KW-0812">Transmembrane</keyword>
<evidence type="ECO:0000256" key="1">
    <source>
        <dbReference type="SAM" id="MobiDB-lite"/>
    </source>
</evidence>
<name>A0A9P1G5Q5_9DINO</name>
<reference evidence="4 5" key="2">
    <citation type="submission" date="2024-05" db="EMBL/GenBank/DDBJ databases">
        <authorList>
            <person name="Chen Y."/>
            <person name="Shah S."/>
            <person name="Dougan E. K."/>
            <person name="Thang M."/>
            <person name="Chan C."/>
        </authorList>
    </citation>
    <scope>NUCLEOTIDE SEQUENCE [LARGE SCALE GENOMIC DNA]</scope>
</reference>
<dbReference type="EMBL" id="CAMXCT030002802">
    <property type="protein sequence ID" value="CAL4787893.1"/>
    <property type="molecule type" value="Genomic_DNA"/>
</dbReference>
<feature type="transmembrane region" description="Helical" evidence="2">
    <location>
        <begin position="36"/>
        <end position="57"/>
    </location>
</feature>
<dbReference type="EMBL" id="CAMXCT010002802">
    <property type="protein sequence ID" value="CAI4000581.1"/>
    <property type="molecule type" value="Genomic_DNA"/>
</dbReference>
<dbReference type="EMBL" id="CAMXCT020002802">
    <property type="protein sequence ID" value="CAL1153956.1"/>
    <property type="molecule type" value="Genomic_DNA"/>
</dbReference>
<gene>
    <name evidence="3" type="ORF">C1SCF055_LOCUS26690</name>
</gene>
<comment type="caution">
    <text evidence="3">The sequence shown here is derived from an EMBL/GenBank/DDBJ whole genome shotgun (WGS) entry which is preliminary data.</text>
</comment>
<sequence>MLLELMQCMTMIFQCHVFRMILLNLMLMLLNTTVATMMQILFSILVALVLIMPWITLNFHRVRQVSKISFLVRKDQAHDMEKAAGRAPGFDDCASVKSSLAVPSLMSELHDFQGEEVPGCAGTVLQPPARGPELDGDAALVEGMELGYPDDATTLQQGRWQMVAKVGKLMSSQEFVKTAVLAGHPISRETKLPVALDAAVDFLNNNPMHVVARHRLTELERWLDRAKALVEDEDALHKSLDPAMTAPASDLVAELLMLEDRPLDSFLHLQDSSKLKLSPHRPIPWVSMQQPDIVNFSVFISVALLYLDMPQPEPRVRAFETVIGALKPLLEACGRPPFLKAAFEVWASMSNSLVVLEKLHFPDLPPETPTSLVLPPRPQPLGALLDQRFREHHGKFGPALAALSEFLDWFRLHYDTDLHSDTYSMLQDTMLLLQSCQTLIELARDEPVPAPVPSALAAGPARGEAAAPPPDPNQPCMVLLPNEY</sequence>
<feature type="compositionally biased region" description="Low complexity" evidence="1">
    <location>
        <begin position="453"/>
        <end position="466"/>
    </location>
</feature>
<evidence type="ECO:0000256" key="2">
    <source>
        <dbReference type="SAM" id="Phobius"/>
    </source>
</evidence>
<keyword evidence="5" id="KW-1185">Reference proteome</keyword>
<accession>A0A9P1G5Q5</accession>
<dbReference type="Proteomes" id="UP001152797">
    <property type="component" value="Unassembled WGS sequence"/>
</dbReference>
<keyword evidence="2" id="KW-1133">Transmembrane helix</keyword>
<organism evidence="3">
    <name type="scientific">Cladocopium goreaui</name>
    <dbReference type="NCBI Taxonomy" id="2562237"/>
    <lineage>
        <taxon>Eukaryota</taxon>
        <taxon>Sar</taxon>
        <taxon>Alveolata</taxon>
        <taxon>Dinophyceae</taxon>
        <taxon>Suessiales</taxon>
        <taxon>Symbiodiniaceae</taxon>
        <taxon>Cladocopium</taxon>
    </lineage>
</organism>